<evidence type="ECO:0000313" key="3">
    <source>
        <dbReference type="EMBL" id="KST67653.1"/>
    </source>
</evidence>
<organism evidence="3 4">
    <name type="scientific">Mastigocoleus testarum BC008</name>
    <dbReference type="NCBI Taxonomy" id="371196"/>
    <lineage>
        <taxon>Bacteria</taxon>
        <taxon>Bacillati</taxon>
        <taxon>Cyanobacteriota</taxon>
        <taxon>Cyanophyceae</taxon>
        <taxon>Nostocales</taxon>
        <taxon>Hapalosiphonaceae</taxon>
        <taxon>Mastigocoleus</taxon>
    </lineage>
</organism>
<feature type="compositionally biased region" description="Low complexity" evidence="1">
    <location>
        <begin position="871"/>
        <end position="881"/>
    </location>
</feature>
<keyword evidence="2" id="KW-1133">Transmembrane helix</keyword>
<evidence type="ECO:0000256" key="1">
    <source>
        <dbReference type="SAM" id="MobiDB-lite"/>
    </source>
</evidence>
<proteinExistence type="predicted"/>
<dbReference type="RefSeq" id="WP_027846339.1">
    <property type="nucleotide sequence ID" value="NZ_LMTZ01000085.1"/>
</dbReference>
<dbReference type="Proteomes" id="UP000053372">
    <property type="component" value="Unassembled WGS sequence"/>
</dbReference>
<feature type="compositionally biased region" description="Polar residues" evidence="1">
    <location>
        <begin position="882"/>
        <end position="897"/>
    </location>
</feature>
<keyword evidence="4" id="KW-1185">Reference proteome</keyword>
<evidence type="ECO:0000256" key="2">
    <source>
        <dbReference type="SAM" id="Phobius"/>
    </source>
</evidence>
<gene>
    <name evidence="3" type="ORF">BC008_43625</name>
</gene>
<dbReference type="OrthoDB" id="524102at2"/>
<name>A0A0V7ZSM5_9CYAN</name>
<keyword evidence="2" id="KW-0472">Membrane</keyword>
<feature type="region of interest" description="Disordered" evidence="1">
    <location>
        <begin position="854"/>
        <end position="917"/>
    </location>
</feature>
<feature type="region of interest" description="Disordered" evidence="1">
    <location>
        <begin position="572"/>
        <end position="596"/>
    </location>
</feature>
<evidence type="ECO:0000313" key="4">
    <source>
        <dbReference type="Proteomes" id="UP000053372"/>
    </source>
</evidence>
<reference evidence="3 4" key="1">
    <citation type="journal article" date="2015" name="Genome Announc.">
        <title>Draft Genome of the Euendolithic (true boring) Cyanobacterium Mastigocoleus testarum strain BC008.</title>
        <authorList>
            <person name="Guida B.S."/>
            <person name="Garcia-Pichel F."/>
        </authorList>
    </citation>
    <scope>NUCLEOTIDE SEQUENCE [LARGE SCALE GENOMIC DNA]</scope>
    <source>
        <strain evidence="3 4">BC008</strain>
    </source>
</reference>
<dbReference type="AlphaFoldDB" id="A0A0V7ZSM5"/>
<feature type="transmembrane region" description="Helical" evidence="2">
    <location>
        <begin position="384"/>
        <end position="407"/>
    </location>
</feature>
<comment type="caution">
    <text evidence="3">The sequence shown here is derived from an EMBL/GenBank/DDBJ whole genome shotgun (WGS) entry which is preliminary data.</text>
</comment>
<protein>
    <submittedName>
        <fullName evidence="3">Uncharacterized protein</fullName>
    </submittedName>
</protein>
<dbReference type="EMBL" id="LMTZ01000085">
    <property type="protein sequence ID" value="KST67653.1"/>
    <property type="molecule type" value="Genomic_DNA"/>
</dbReference>
<keyword evidence="2" id="KW-0812">Transmembrane</keyword>
<sequence length="917" mass="103292">MQIASSPILIEERSGISHDIKRGSSVKHNFYVKNTSGQKVEVDLWISATDSKSETLLRWCTFSEKNPLVIDANDFKEVTLNFQVPTSAKPDLYNYEVLIESAAQYPGKIFRRPQHIRVLPSDRDSQWVNEPKFNIYPPTSSTNPKILKAGEKLEVKVRVENRSRRVDRFYISSELTPEFSAAWYTIKYPESELDIPGLVKETDGLELNPGKEGEITLILHPPKYTFAGNYCPTIRLISSNREDLVLLDILYLRILSDDRLDVEMSPNSRKVPLEEGEFEIELTNQGNIKRELKLDIKDKKGIFNYSLRPSIVKILPGVTETVVLKTEPKKWLRWRRHLRGKGLEFTFDVDVNNTKKFLLPETKEELAIPQSLPQGKILWQSRSWWVLWLLVLLALLGVGGIIVIIWWDVLQSKIPQVPPKVEKFETKDKKYEKQQKIYQQGEYTEIPLYWEISDSEKIDKITLILLESNVERNRINYFLSDKISQDKEKKGFALEFGDCNFIGDSSQAQSAKKNRSNQNNPLSLDNFLNIPMPFMDTNNDDDINTLSCDFSGQMPQKAGKYNYKLEVFSKQNSERPSSSQITDTITINPPPPLPSPNILKLSSSQSVYEEIDANLSTAKQSSVKKSSDDIAIAPIKLNWEIGIPENIQELRLVGKTPDGLVNSAEKIYKFTDGNLPTELQTFCQFQTILNEAQKLKCSDIPIYDAHKAGEYIFTLTAIPTAEAIPQDDKDKSVISKQTPKIKIQPPPPKPATPIEISSFKINGREVKNRPKQTFVLNKQRLSANIAVSWQVKDGEDIKVEILPAPGVVSNQGSISRYPLSRPPSSEVIKLRVTNKAGEEKIQSVVIETIESNSLNRSQPFTPGNNSGGSNSGVSNGASNSGRSDTSIPGDRTNSSPPDSLPVESDGLPPIELPPQAN</sequence>
<accession>A0A0V7ZSM5</accession>